<evidence type="ECO:0000313" key="3">
    <source>
        <dbReference type="Proteomes" id="UP000009183"/>
    </source>
</evidence>
<proteinExistence type="predicted"/>
<keyword evidence="3" id="KW-1185">Reference proteome</keyword>
<evidence type="ECO:0000313" key="2">
    <source>
        <dbReference type="EMBL" id="CBI37264.3"/>
    </source>
</evidence>
<gene>
    <name evidence="2" type="ordered locus">VIT_07s0005g05560</name>
</gene>
<dbReference type="PaxDb" id="29760-VIT_07s0005g05560.t01"/>
<reference evidence="3" key="1">
    <citation type="journal article" date="2007" name="Nature">
        <title>The grapevine genome sequence suggests ancestral hexaploidization in major angiosperm phyla.</title>
        <authorList>
            <consortium name="The French-Italian Public Consortium for Grapevine Genome Characterization."/>
            <person name="Jaillon O."/>
            <person name="Aury J.-M."/>
            <person name="Noel B."/>
            <person name="Policriti A."/>
            <person name="Clepet C."/>
            <person name="Casagrande A."/>
            <person name="Choisne N."/>
            <person name="Aubourg S."/>
            <person name="Vitulo N."/>
            <person name="Jubin C."/>
            <person name="Vezzi A."/>
            <person name="Legeai F."/>
            <person name="Hugueney P."/>
            <person name="Dasilva C."/>
            <person name="Horner D."/>
            <person name="Mica E."/>
            <person name="Jublot D."/>
            <person name="Poulain J."/>
            <person name="Bruyere C."/>
            <person name="Billault A."/>
            <person name="Segurens B."/>
            <person name="Gouyvenoux M."/>
            <person name="Ugarte E."/>
            <person name="Cattonaro F."/>
            <person name="Anthouard V."/>
            <person name="Vico V."/>
            <person name="Del Fabbro C."/>
            <person name="Alaux M."/>
            <person name="Di Gaspero G."/>
            <person name="Dumas V."/>
            <person name="Felice N."/>
            <person name="Paillard S."/>
            <person name="Juman I."/>
            <person name="Moroldo M."/>
            <person name="Scalabrin S."/>
            <person name="Canaguier A."/>
            <person name="Le Clainche I."/>
            <person name="Malacrida G."/>
            <person name="Durand E."/>
            <person name="Pesole G."/>
            <person name="Laucou V."/>
            <person name="Chatelet P."/>
            <person name="Merdinoglu D."/>
            <person name="Delledonne M."/>
            <person name="Pezzotti M."/>
            <person name="Lecharny A."/>
            <person name="Scarpelli C."/>
            <person name="Artiguenave F."/>
            <person name="Pe M.E."/>
            <person name="Valle G."/>
            <person name="Morgante M."/>
            <person name="Caboche M."/>
            <person name="Adam-Blondon A.-F."/>
            <person name="Weissenbach J."/>
            <person name="Quetier F."/>
            <person name="Wincker P."/>
        </authorList>
    </citation>
    <scope>NUCLEOTIDE SEQUENCE [LARGE SCALE GENOMIC DNA]</scope>
    <source>
        <strain evidence="3">cv. Pinot noir / PN40024</strain>
    </source>
</reference>
<organism evidence="2 3">
    <name type="scientific">Vitis vinifera</name>
    <name type="common">Grape</name>
    <dbReference type="NCBI Taxonomy" id="29760"/>
    <lineage>
        <taxon>Eukaryota</taxon>
        <taxon>Viridiplantae</taxon>
        <taxon>Streptophyta</taxon>
        <taxon>Embryophyta</taxon>
        <taxon>Tracheophyta</taxon>
        <taxon>Spermatophyta</taxon>
        <taxon>Magnoliopsida</taxon>
        <taxon>eudicotyledons</taxon>
        <taxon>Gunneridae</taxon>
        <taxon>Pentapetalae</taxon>
        <taxon>rosids</taxon>
        <taxon>Vitales</taxon>
        <taxon>Vitaceae</taxon>
        <taxon>Viteae</taxon>
        <taxon>Vitis</taxon>
    </lineage>
</organism>
<dbReference type="Proteomes" id="UP000009183">
    <property type="component" value="Chromosome 7"/>
</dbReference>
<name>D7U3E7_VITVI</name>
<dbReference type="InParanoid" id="D7U3E7"/>
<sequence length="85" mass="9440">MLMKRGCPLRLIVGETSKNASHVLQKNRNSRINAITAKITKESSTPRSTKCRVSMSGISKHTLATNPQSENRRTKTLLDQSIFGN</sequence>
<accession>D7U3E7</accession>
<protein>
    <submittedName>
        <fullName evidence="2">Uncharacterized protein</fullName>
    </submittedName>
</protein>
<feature type="region of interest" description="Disordered" evidence="1">
    <location>
        <begin position="65"/>
        <end position="85"/>
    </location>
</feature>
<evidence type="ECO:0000256" key="1">
    <source>
        <dbReference type="SAM" id="MobiDB-lite"/>
    </source>
</evidence>
<dbReference type="HOGENOM" id="CLU_2517209_0_0_1"/>
<dbReference type="EMBL" id="FN596502">
    <property type="protein sequence ID" value="CBI37264.3"/>
    <property type="molecule type" value="Genomic_DNA"/>
</dbReference>
<dbReference type="AlphaFoldDB" id="D7U3E7"/>